<evidence type="ECO:0000256" key="1">
    <source>
        <dbReference type="SAM" id="MobiDB-lite"/>
    </source>
</evidence>
<keyword evidence="2" id="KW-0472">Membrane</keyword>
<evidence type="ECO:0000313" key="3">
    <source>
        <dbReference type="EMBL" id="KAF9533107.1"/>
    </source>
</evidence>
<reference evidence="3" key="1">
    <citation type="submission" date="2020-11" db="EMBL/GenBank/DDBJ databases">
        <authorList>
            <consortium name="DOE Joint Genome Institute"/>
            <person name="Ahrendt S."/>
            <person name="Riley R."/>
            <person name="Andreopoulos W."/>
            <person name="Labutti K."/>
            <person name="Pangilinan J."/>
            <person name="Ruiz-Duenas F.J."/>
            <person name="Barrasa J.M."/>
            <person name="Sanchez-Garcia M."/>
            <person name="Camarero S."/>
            <person name="Miyauchi S."/>
            <person name="Serrano A."/>
            <person name="Linde D."/>
            <person name="Babiker R."/>
            <person name="Drula E."/>
            <person name="Ayuso-Fernandez I."/>
            <person name="Pacheco R."/>
            <person name="Padilla G."/>
            <person name="Ferreira P."/>
            <person name="Barriuso J."/>
            <person name="Kellner H."/>
            <person name="Castanera R."/>
            <person name="Alfaro M."/>
            <person name="Ramirez L."/>
            <person name="Pisabarro A.G."/>
            <person name="Kuo A."/>
            <person name="Tritt A."/>
            <person name="Lipzen A."/>
            <person name="He G."/>
            <person name="Yan M."/>
            <person name="Ng V."/>
            <person name="Cullen D."/>
            <person name="Martin F."/>
            <person name="Rosso M.-N."/>
            <person name="Henrissat B."/>
            <person name="Hibbett D."/>
            <person name="Martinez A.T."/>
            <person name="Grigoriev I.V."/>
        </authorList>
    </citation>
    <scope>NUCLEOTIDE SEQUENCE</scope>
    <source>
        <strain evidence="3">CBS 506.95</strain>
    </source>
</reference>
<keyword evidence="2" id="KW-0812">Transmembrane</keyword>
<comment type="caution">
    <text evidence="3">The sequence shown here is derived from an EMBL/GenBank/DDBJ whole genome shotgun (WGS) entry which is preliminary data.</text>
</comment>
<organism evidence="3 4">
    <name type="scientific">Crepidotus variabilis</name>
    <dbReference type="NCBI Taxonomy" id="179855"/>
    <lineage>
        <taxon>Eukaryota</taxon>
        <taxon>Fungi</taxon>
        <taxon>Dikarya</taxon>
        <taxon>Basidiomycota</taxon>
        <taxon>Agaricomycotina</taxon>
        <taxon>Agaricomycetes</taxon>
        <taxon>Agaricomycetidae</taxon>
        <taxon>Agaricales</taxon>
        <taxon>Agaricineae</taxon>
        <taxon>Crepidotaceae</taxon>
        <taxon>Crepidotus</taxon>
    </lineage>
</organism>
<protein>
    <submittedName>
        <fullName evidence="3">Uncharacterized protein</fullName>
    </submittedName>
</protein>
<evidence type="ECO:0000256" key="2">
    <source>
        <dbReference type="SAM" id="Phobius"/>
    </source>
</evidence>
<dbReference type="AlphaFoldDB" id="A0A9P6EQ67"/>
<evidence type="ECO:0000313" key="4">
    <source>
        <dbReference type="Proteomes" id="UP000807306"/>
    </source>
</evidence>
<proteinExistence type="predicted"/>
<keyword evidence="4" id="KW-1185">Reference proteome</keyword>
<dbReference type="OrthoDB" id="3225366at2759"/>
<keyword evidence="2" id="KW-1133">Transmembrane helix</keyword>
<feature type="transmembrane region" description="Helical" evidence="2">
    <location>
        <begin position="207"/>
        <end position="227"/>
    </location>
</feature>
<feature type="transmembrane region" description="Helical" evidence="2">
    <location>
        <begin position="177"/>
        <end position="201"/>
    </location>
</feature>
<sequence>MSMFSSPTSGPLPPDSGHPESVQSRQSNTQICSCCRHHMQDRPTAKTTEGFFEYSLPPVIQSARDGWQSTSQSGAVVSGLLAAVASQLLGYFEGGLTSNNINNTAGSWVVIAFCYAALFLNINATIGSFILTDKLGELGYEGAKKGPADTSTVGVDRRGVSALFKEYGMTSMWSIMLVHWLITFYLGILTLIISVITYVGLVEKTSILIVMCFLIALTLFPTSYFIFAGGYQSARAKHQVARNSNS</sequence>
<accession>A0A9P6EQ67</accession>
<feature type="transmembrane region" description="Helical" evidence="2">
    <location>
        <begin position="74"/>
        <end position="92"/>
    </location>
</feature>
<gene>
    <name evidence="3" type="ORF">CPB83DRAFT_805950</name>
</gene>
<dbReference type="Proteomes" id="UP000807306">
    <property type="component" value="Unassembled WGS sequence"/>
</dbReference>
<feature type="transmembrane region" description="Helical" evidence="2">
    <location>
        <begin position="107"/>
        <end position="131"/>
    </location>
</feature>
<dbReference type="EMBL" id="MU157829">
    <property type="protein sequence ID" value="KAF9533107.1"/>
    <property type="molecule type" value="Genomic_DNA"/>
</dbReference>
<name>A0A9P6EQ67_9AGAR</name>
<feature type="region of interest" description="Disordered" evidence="1">
    <location>
        <begin position="1"/>
        <end position="23"/>
    </location>
</feature>